<dbReference type="PANTHER" id="PTHR24243">
    <property type="entry name" value="G-PROTEIN COUPLED RECEPTOR"/>
    <property type="match status" value="1"/>
</dbReference>
<evidence type="ECO:0000256" key="4">
    <source>
        <dbReference type="ARBA" id="ARBA00023040"/>
    </source>
</evidence>
<feature type="transmembrane region" description="Helical" evidence="9">
    <location>
        <begin position="38"/>
        <end position="65"/>
    </location>
</feature>
<dbReference type="Pfam" id="PF00001">
    <property type="entry name" value="7tm_1"/>
    <property type="match status" value="1"/>
</dbReference>
<dbReference type="PRINTS" id="PR00237">
    <property type="entry name" value="GPCRRHODOPSN"/>
</dbReference>
<accession>A0ABP0FYG2</accession>
<evidence type="ECO:0000256" key="9">
    <source>
        <dbReference type="SAM" id="Phobius"/>
    </source>
</evidence>
<feature type="domain" description="G-protein coupled receptors family 1 profile" evidence="10">
    <location>
        <begin position="57"/>
        <end position="333"/>
    </location>
</feature>
<evidence type="ECO:0000313" key="11">
    <source>
        <dbReference type="EMBL" id="CAK8683584.1"/>
    </source>
</evidence>
<feature type="region of interest" description="Disordered" evidence="8">
    <location>
        <begin position="358"/>
        <end position="381"/>
    </location>
</feature>
<dbReference type="InterPro" id="IPR017452">
    <property type="entry name" value="GPCR_Rhodpsn_7TM"/>
</dbReference>
<feature type="transmembrane region" description="Helical" evidence="9">
    <location>
        <begin position="159"/>
        <end position="180"/>
    </location>
</feature>
<dbReference type="Proteomes" id="UP001642483">
    <property type="component" value="Unassembled WGS sequence"/>
</dbReference>
<dbReference type="InterPro" id="IPR000276">
    <property type="entry name" value="GPCR_Rhodpsn"/>
</dbReference>
<keyword evidence="12" id="KW-1185">Reference proteome</keyword>
<keyword evidence="4" id="KW-0297">G-protein coupled receptor</keyword>
<feature type="transmembrane region" description="Helical" evidence="9">
    <location>
        <begin position="272"/>
        <end position="290"/>
    </location>
</feature>
<protein>
    <recommendedName>
        <fullName evidence="10">G-protein coupled receptors family 1 profile domain-containing protein</fullName>
    </recommendedName>
</protein>
<keyword evidence="2 9" id="KW-0812">Transmembrane</keyword>
<sequence>MQSTDIFDNHTASVAIVVDITTEVPSYNRTYLPPFDDVGLAISAGILLPMAVFGILANSITIYVITQSDKLKSVFNYLIMSLCVSDLISAILSPLFVYRRTWGFDHWTISTFLCKVFWGGDTGTSVATSLHILFFSCLRFISVTWPHHFKRINVIHVKVIILAMWAISIGCGFVPFAIWFDCRKMKRNILSIETGWPSCTISLAWFQQFKIYAVIGYAVFFYVPSCLILIFSLGVAASIVSRRLKRRKARNDATSEKTNIAESKRQKKENQAIVQLMLIVGSFAIGYLPHTAYHIFATTTKAVTREDEIYHWWFGMSEYMCLRLSECLNPIFYNLASSKMRRETIRHLKRINCGCSKPRKRRNSTPIVTVSNGAGARGIND</sequence>
<comment type="caution">
    <text evidence="11">The sequence shown here is derived from an EMBL/GenBank/DDBJ whole genome shotgun (WGS) entry which is preliminary data.</text>
</comment>
<evidence type="ECO:0000256" key="2">
    <source>
        <dbReference type="ARBA" id="ARBA00022692"/>
    </source>
</evidence>
<keyword evidence="3 9" id="KW-1133">Transmembrane helix</keyword>
<reference evidence="11 12" key="1">
    <citation type="submission" date="2024-02" db="EMBL/GenBank/DDBJ databases">
        <authorList>
            <person name="Daric V."/>
            <person name="Darras S."/>
        </authorList>
    </citation>
    <scope>NUCLEOTIDE SEQUENCE [LARGE SCALE GENOMIC DNA]</scope>
</reference>
<organism evidence="11 12">
    <name type="scientific">Clavelina lepadiformis</name>
    <name type="common">Light-bulb sea squirt</name>
    <name type="synonym">Ascidia lepadiformis</name>
    <dbReference type="NCBI Taxonomy" id="159417"/>
    <lineage>
        <taxon>Eukaryota</taxon>
        <taxon>Metazoa</taxon>
        <taxon>Chordata</taxon>
        <taxon>Tunicata</taxon>
        <taxon>Ascidiacea</taxon>
        <taxon>Aplousobranchia</taxon>
        <taxon>Clavelinidae</taxon>
        <taxon>Clavelina</taxon>
    </lineage>
</organism>
<dbReference type="Gene3D" id="1.20.1070.10">
    <property type="entry name" value="Rhodopsin 7-helix transmembrane proteins"/>
    <property type="match status" value="1"/>
</dbReference>
<evidence type="ECO:0000313" key="12">
    <source>
        <dbReference type="Proteomes" id="UP001642483"/>
    </source>
</evidence>
<evidence type="ECO:0000259" key="10">
    <source>
        <dbReference type="PROSITE" id="PS50262"/>
    </source>
</evidence>
<dbReference type="PROSITE" id="PS50262">
    <property type="entry name" value="G_PROTEIN_RECEP_F1_2"/>
    <property type="match status" value="1"/>
</dbReference>
<feature type="transmembrane region" description="Helical" evidence="9">
    <location>
        <begin position="77"/>
        <end position="97"/>
    </location>
</feature>
<evidence type="ECO:0000256" key="8">
    <source>
        <dbReference type="SAM" id="MobiDB-lite"/>
    </source>
</evidence>
<evidence type="ECO:0000256" key="3">
    <source>
        <dbReference type="ARBA" id="ARBA00022989"/>
    </source>
</evidence>
<comment type="subcellular location">
    <subcellularLocation>
        <location evidence="1">Membrane</location>
        <topology evidence="1">Multi-pass membrane protein</topology>
    </subcellularLocation>
</comment>
<dbReference type="SUPFAM" id="SSF81321">
    <property type="entry name" value="Family A G protein-coupled receptor-like"/>
    <property type="match status" value="1"/>
</dbReference>
<evidence type="ECO:0000256" key="1">
    <source>
        <dbReference type="ARBA" id="ARBA00004141"/>
    </source>
</evidence>
<keyword evidence="5 9" id="KW-0472">Membrane</keyword>
<evidence type="ECO:0000256" key="7">
    <source>
        <dbReference type="ARBA" id="ARBA00023224"/>
    </source>
</evidence>
<gene>
    <name evidence="11" type="ORF">CVLEPA_LOCUS14645</name>
</gene>
<dbReference type="EMBL" id="CAWYQH010000097">
    <property type="protein sequence ID" value="CAK8683584.1"/>
    <property type="molecule type" value="Genomic_DNA"/>
</dbReference>
<evidence type="ECO:0000256" key="5">
    <source>
        <dbReference type="ARBA" id="ARBA00023136"/>
    </source>
</evidence>
<keyword evidence="6" id="KW-0675">Receptor</keyword>
<feature type="transmembrane region" description="Helical" evidence="9">
    <location>
        <begin position="117"/>
        <end position="138"/>
    </location>
</feature>
<evidence type="ECO:0000256" key="6">
    <source>
        <dbReference type="ARBA" id="ARBA00023170"/>
    </source>
</evidence>
<keyword evidence="7" id="KW-0807">Transducer</keyword>
<dbReference type="PANTHER" id="PTHR24243:SF234">
    <property type="entry name" value="GROWTH HORMONE SECRETAGOGUE RECEPTOR TYPE 1-LIKE"/>
    <property type="match status" value="1"/>
</dbReference>
<name>A0ABP0FYG2_CLALP</name>
<feature type="transmembrane region" description="Helical" evidence="9">
    <location>
        <begin position="211"/>
        <end position="240"/>
    </location>
</feature>
<proteinExistence type="predicted"/>
<dbReference type="CDD" id="cd00637">
    <property type="entry name" value="7tm_classA_rhodopsin-like"/>
    <property type="match status" value="1"/>
</dbReference>